<dbReference type="Gene3D" id="2.30.30.320">
    <property type="entry name" value="DUF1653-like domain"/>
    <property type="match status" value="1"/>
</dbReference>
<evidence type="ECO:0000259" key="1">
    <source>
        <dbReference type="Pfam" id="PF07866"/>
    </source>
</evidence>
<dbReference type="Pfam" id="PF07866">
    <property type="entry name" value="DUF1653"/>
    <property type="match status" value="1"/>
</dbReference>
<keyword evidence="3" id="KW-1185">Reference proteome</keyword>
<accession>A0ABY0IKM5</accession>
<evidence type="ECO:0000313" key="3">
    <source>
        <dbReference type="Proteomes" id="UP000443582"/>
    </source>
</evidence>
<organism evidence="2 3">
    <name type="scientific">Halobacteriovorax vibrionivorans</name>
    <dbReference type="NCBI Taxonomy" id="2152716"/>
    <lineage>
        <taxon>Bacteria</taxon>
        <taxon>Pseudomonadati</taxon>
        <taxon>Bdellovibrionota</taxon>
        <taxon>Bacteriovoracia</taxon>
        <taxon>Bacteriovoracales</taxon>
        <taxon>Halobacteriovoraceae</taxon>
        <taxon>Halobacteriovorax</taxon>
    </lineage>
</organism>
<comment type="caution">
    <text evidence="2">The sequence shown here is derived from an EMBL/GenBank/DDBJ whole genome shotgun (WGS) entry which is preliminary data.</text>
</comment>
<sequence>MKDIVKGGLYQHYKGMNYIVHDTVRHSETLEELVYYECLYENDLGKLWVRPKEMFLETVIIDGVETPRFKYIGDQKANSRL</sequence>
<proteinExistence type="predicted"/>
<dbReference type="InterPro" id="IPR037135">
    <property type="entry name" value="DUF1653-like_dom_sf"/>
</dbReference>
<reference evidence="3" key="1">
    <citation type="journal article" date="2019" name="Int. J. Syst. Evol. Microbiol.">
        <title>Halobacteriovorax valvorus sp. nov., a novel prokaryotic predator isolated from coastal seawater of China.</title>
        <authorList>
            <person name="Chen M.-X."/>
        </authorList>
    </citation>
    <scope>NUCLEOTIDE SEQUENCE [LARGE SCALE GENOMIC DNA]</scope>
    <source>
        <strain evidence="3">BL9</strain>
    </source>
</reference>
<dbReference type="InterPro" id="IPR023387">
    <property type="entry name" value="DUF1653-like_dom"/>
</dbReference>
<feature type="domain" description="DUF1653" evidence="1">
    <location>
        <begin position="8"/>
        <end position="71"/>
    </location>
</feature>
<gene>
    <name evidence="2" type="ORF">DAY19_02695</name>
</gene>
<dbReference type="RefSeq" id="WP_114705642.1">
    <property type="nucleotide sequence ID" value="NZ_QDKL01000001.1"/>
</dbReference>
<dbReference type="Proteomes" id="UP000443582">
    <property type="component" value="Unassembled WGS sequence"/>
</dbReference>
<evidence type="ECO:0000313" key="2">
    <source>
        <dbReference type="EMBL" id="RZF22698.1"/>
    </source>
</evidence>
<dbReference type="EMBL" id="QDKL01000001">
    <property type="protein sequence ID" value="RZF22698.1"/>
    <property type="molecule type" value="Genomic_DNA"/>
</dbReference>
<name>A0ABY0IKM5_9BACT</name>
<protein>
    <submittedName>
        <fullName evidence="2">DUF1653 domain-containing protein</fullName>
    </submittedName>
</protein>